<dbReference type="Proteomes" id="UP001144341">
    <property type="component" value="Unassembled WGS sequence"/>
</dbReference>
<proteinExistence type="predicted"/>
<dbReference type="EMBL" id="JAPWGL010000001">
    <property type="protein sequence ID" value="MCZ4221805.1"/>
    <property type="molecule type" value="Genomic_DNA"/>
</dbReference>
<protein>
    <submittedName>
        <fullName evidence="1">Uncharacterized protein</fullName>
    </submittedName>
</protein>
<dbReference type="Gene3D" id="3.40.50.2000">
    <property type="entry name" value="Glycogen Phosphorylase B"/>
    <property type="match status" value="1"/>
</dbReference>
<organism evidence="1 2">
    <name type="scientific">Pedobacter rhodius</name>
    <dbReference type="NCBI Taxonomy" id="3004098"/>
    <lineage>
        <taxon>Bacteria</taxon>
        <taxon>Pseudomonadati</taxon>
        <taxon>Bacteroidota</taxon>
        <taxon>Sphingobacteriia</taxon>
        <taxon>Sphingobacteriales</taxon>
        <taxon>Sphingobacteriaceae</taxon>
        <taxon>Pedobacter</taxon>
    </lineage>
</organism>
<comment type="caution">
    <text evidence="1">The sequence shown here is derived from an EMBL/GenBank/DDBJ whole genome shotgun (WGS) entry which is preliminary data.</text>
</comment>
<reference evidence="1" key="1">
    <citation type="submission" date="2022-12" db="EMBL/GenBank/DDBJ databases">
        <title>Genome sequence of SJ11.</title>
        <authorList>
            <person name="Woo H."/>
        </authorList>
    </citation>
    <scope>NUCLEOTIDE SEQUENCE</scope>
    <source>
        <strain evidence="1">SJ11</strain>
    </source>
</reference>
<sequence length="394" mass="45399">MYARNPIMVGIVTLNSDTFTNPTLYSIIKVLNERGIRVILFCGFQQTPIPYELNLTSYADLPKGLFLPRRPDYIFKYIYLFWSAIKFIKKNKIKNLLAVDAFGLVMAGRISTFLSNIKIHYCSFEIFFLDEIKQHTKILKVKKKEIFYSRNLTSIIIQDAERKKLLATENNIKPSFTNWFYVPVSPIIINNSAAKKYQRSNFGLKDTDIVYVHSGSVSLWSGLDSIINAIEEGLPENTFILIHNKNKFDRNDPIHTKLFELRENGANLVLHDELFENYGDYNSFLQCFNYGITIYRPDDGLFTGKNISEIGLASGKLSTYMLAGLPTLLSECTTYRNLLMQYKIGALITQKKSLSYHIKSHSLKLVNKVDCLEFYEKVLNPSEQITHFITHLIK</sequence>
<gene>
    <name evidence="1" type="ORF">O0931_00690</name>
</gene>
<evidence type="ECO:0000313" key="2">
    <source>
        <dbReference type="Proteomes" id="UP001144341"/>
    </source>
</evidence>
<keyword evidence="2" id="KW-1185">Reference proteome</keyword>
<accession>A0ABT4KSB6</accession>
<name>A0ABT4KSB6_9SPHI</name>
<dbReference type="SUPFAM" id="SSF53756">
    <property type="entry name" value="UDP-Glycosyltransferase/glycogen phosphorylase"/>
    <property type="match status" value="1"/>
</dbReference>
<evidence type="ECO:0000313" key="1">
    <source>
        <dbReference type="EMBL" id="MCZ4221805.1"/>
    </source>
</evidence>